<proteinExistence type="predicted"/>
<evidence type="ECO:0000259" key="1">
    <source>
        <dbReference type="Pfam" id="PF13556"/>
    </source>
</evidence>
<dbReference type="OrthoDB" id="9792148at2"/>
<dbReference type="STRING" id="52694.ACWI_03150"/>
<accession>A0A1F2PNL6</accession>
<evidence type="ECO:0000313" key="3">
    <source>
        <dbReference type="Proteomes" id="UP000176244"/>
    </source>
</evidence>
<dbReference type="Proteomes" id="UP000176244">
    <property type="component" value="Unassembled WGS sequence"/>
</dbReference>
<comment type="caution">
    <text evidence="2">The sequence shown here is derived from an EMBL/GenBank/DDBJ whole genome shotgun (WGS) entry which is preliminary data.</text>
</comment>
<dbReference type="EMBL" id="LKEU01000010">
    <property type="protein sequence ID" value="OFV72404.1"/>
    <property type="molecule type" value="Genomic_DNA"/>
</dbReference>
<dbReference type="InterPro" id="IPR025736">
    <property type="entry name" value="PucR_C-HTH_dom"/>
</dbReference>
<dbReference type="Gene3D" id="1.10.10.2840">
    <property type="entry name" value="PucR C-terminal helix-turn-helix domain"/>
    <property type="match status" value="1"/>
</dbReference>
<feature type="domain" description="PucR C-terminal helix-turn-helix" evidence="1">
    <location>
        <begin position="444"/>
        <end position="500"/>
    </location>
</feature>
<reference evidence="2 3" key="1">
    <citation type="submission" date="2015-09" db="EMBL/GenBank/DDBJ databases">
        <title>Genome sequence of Acetobacterium wieringae DSM 1911.</title>
        <authorList>
            <person name="Poehlein A."/>
            <person name="Bengelsdorf F.R."/>
            <person name="Schiel-Bengelsdorf B."/>
            <person name="Duerre P."/>
            <person name="Daniel R."/>
        </authorList>
    </citation>
    <scope>NUCLEOTIDE SEQUENCE [LARGE SCALE GENOMIC DNA]</scope>
    <source>
        <strain evidence="2 3">DSM 1911</strain>
    </source>
</reference>
<dbReference type="PANTHER" id="PTHR33744:SF1">
    <property type="entry name" value="DNA-BINDING TRANSCRIPTIONAL ACTIVATOR ADER"/>
    <property type="match status" value="1"/>
</dbReference>
<evidence type="ECO:0000313" key="2">
    <source>
        <dbReference type="EMBL" id="OFV72404.1"/>
    </source>
</evidence>
<name>A0A1F2PNL6_9FIRM</name>
<dbReference type="Pfam" id="PF13556">
    <property type="entry name" value="HTH_30"/>
    <property type="match status" value="1"/>
</dbReference>
<dbReference type="InterPro" id="IPR042070">
    <property type="entry name" value="PucR_C-HTH_sf"/>
</dbReference>
<dbReference type="AlphaFoldDB" id="A0A1F2PNL6"/>
<dbReference type="RefSeq" id="WP_070369681.1">
    <property type="nucleotide sequence ID" value="NZ_LKEU01000010.1"/>
</dbReference>
<gene>
    <name evidence="2" type="primary">pucR_2</name>
    <name evidence="2" type="ORF">ACWI_03150</name>
</gene>
<sequence length="517" mass="60277">MRISVVVLLNRLKKWNPEYFPIQASEKPLLIGVQLMTPEMKPLADHALVGDANIFNQMTDLSKQTLICIGSPDETVTTKNNCLCLSSVTSPAEVYVEVQKLFMSLEQWNEALFSGIINNLSLEELCLLSVPIFENPIFIHDTNSIVLANVNEMPGQFSWHYDASSNRLSLPLDIMNDFKISSEYQQTMNTVGAQMFSEQQFGYRILYINLWLEDAYIGRICVSELGRKIVPGDYELLEYFSKMVLANLRKSDTLQSNISNDLKQSLIELLEFKKTNEVVLINRLQAFQWKIDDHYRCVTIYLQERDYSTYANEFNCHKLEKLFPDFCIFLYQDRIIIVANFGKSTSKETDFFRELAVFLREGLLKASISSVGHDFRLFYYHYLQTDIAYRIGSRRDPMSWIYKFNDYKLHYILEQATNELMPLMLCESHLLNLRAYDLTHKSGLFDTLRTYLENERNLAETTRMLFVHRSTLLYRIKKIKSLLNLNLNDPQIRLHLLLSYELLDNIPMEGLIESSNN</sequence>
<organism evidence="2 3">
    <name type="scientific">Acetobacterium wieringae</name>
    <dbReference type="NCBI Taxonomy" id="52694"/>
    <lineage>
        <taxon>Bacteria</taxon>
        <taxon>Bacillati</taxon>
        <taxon>Bacillota</taxon>
        <taxon>Clostridia</taxon>
        <taxon>Eubacteriales</taxon>
        <taxon>Eubacteriaceae</taxon>
        <taxon>Acetobacterium</taxon>
    </lineage>
</organism>
<dbReference type="PANTHER" id="PTHR33744">
    <property type="entry name" value="CARBOHYDRATE DIACID REGULATOR"/>
    <property type="match status" value="1"/>
</dbReference>
<dbReference type="InterPro" id="IPR051448">
    <property type="entry name" value="CdaR-like_regulators"/>
</dbReference>
<protein>
    <submittedName>
        <fullName evidence="2">Purine catabolism regulatory protein</fullName>
    </submittedName>
</protein>